<sequence>MLIKIDPLDTLFFRDGKPFSMGEDTWGNCIFPPSPSVIYGALRTAYFSNHIDQLEKANKNEEDPTNNLVIHGIYFLDNLENKNTLYLPLPLDLVQKKDVETELENEVYLLSLVEMKLKSSCPTSHVLKGDQGVEVIDEGLINTNVLREYLSCNGKNFPILRLNSRVITEPKIGIGLNGETHTADESKIYRVGLKRLNNLSLLVEFDGMEFPDKGLLKLGGEGKAASYERILDPLMFFGLPEDNICEDIQKFKLYLSTPAIFHQGWIPSWIDINSLEGKYKNSKFRLLTASVGKYQNLGGFDLQKKEPKPMWKVTPAGSVYYFEIIEGDFKEIFSLFNRKSISEENAKQGFGITFVGKVTE</sequence>
<dbReference type="Gene3D" id="2.60.40.4350">
    <property type="match status" value="1"/>
</dbReference>
<dbReference type="AlphaFoldDB" id="A0A0E3S1V8"/>
<reference evidence="1 2" key="1">
    <citation type="submission" date="2014-07" db="EMBL/GenBank/DDBJ databases">
        <title>Methanogenic archaea and the global carbon cycle.</title>
        <authorList>
            <person name="Henriksen J.R."/>
            <person name="Luke J."/>
            <person name="Reinhart S."/>
            <person name="Benedict M.N."/>
            <person name="Youngblut N.D."/>
            <person name="Metcalf M.E."/>
            <person name="Whitaker R.J."/>
            <person name="Metcalf W.W."/>
        </authorList>
    </citation>
    <scope>NUCLEOTIDE SEQUENCE [LARGE SCALE GENOMIC DNA]</scope>
    <source>
        <strain evidence="1 2">C16</strain>
    </source>
</reference>
<dbReference type="Pfam" id="PF09700">
    <property type="entry name" value="Cas_Cmr3"/>
    <property type="match status" value="1"/>
</dbReference>
<dbReference type="KEGG" id="mmac:MSMAC_2678"/>
<dbReference type="HOGENOM" id="CLU_044328_1_0_2"/>
<dbReference type="InterPro" id="IPR019117">
    <property type="entry name" value="CRISPR-assoc_protein_Cmr3"/>
</dbReference>
<dbReference type="InterPro" id="IPR010165">
    <property type="entry name" value="CRISPR-Cmr3_IIIB"/>
</dbReference>
<dbReference type="Gene3D" id="3.30.70.2940">
    <property type="match status" value="1"/>
</dbReference>
<dbReference type="NCBIfam" id="TIGR01888">
    <property type="entry name" value="cas_cmr3"/>
    <property type="match status" value="1"/>
</dbReference>
<name>A0A0E3S1V8_METMZ</name>
<organism evidence="1 2">
    <name type="scientific">Methanosarcina mazei C16</name>
    <dbReference type="NCBI Taxonomy" id="1434113"/>
    <lineage>
        <taxon>Archaea</taxon>
        <taxon>Methanobacteriati</taxon>
        <taxon>Methanobacteriota</taxon>
        <taxon>Stenosarchaea group</taxon>
        <taxon>Methanomicrobia</taxon>
        <taxon>Methanosarcinales</taxon>
        <taxon>Methanosarcinaceae</taxon>
        <taxon>Methanosarcina</taxon>
    </lineage>
</organism>
<protein>
    <submittedName>
        <fullName evidence="1">CRISPR-associated RAMP Cmr3</fullName>
    </submittedName>
</protein>
<dbReference type="Proteomes" id="UP000033071">
    <property type="component" value="Chromosome"/>
</dbReference>
<evidence type="ECO:0000313" key="2">
    <source>
        <dbReference type="Proteomes" id="UP000033071"/>
    </source>
</evidence>
<gene>
    <name evidence="1" type="ORF">MSMAC_2678</name>
</gene>
<dbReference type="GeneID" id="24882685"/>
<dbReference type="PATRIC" id="fig|1434113.4.peg.3362"/>
<dbReference type="EMBL" id="CP009514">
    <property type="protein sequence ID" value="AKB72568.1"/>
    <property type="molecule type" value="Genomic_DNA"/>
</dbReference>
<proteinExistence type="predicted"/>
<evidence type="ECO:0000313" key="1">
    <source>
        <dbReference type="EMBL" id="AKB72568.1"/>
    </source>
</evidence>
<accession>A0A0E3S1V8</accession>
<dbReference type="RefSeq" id="WP_048037740.1">
    <property type="nucleotide sequence ID" value="NZ_CP009514.1"/>
</dbReference>